<evidence type="ECO:0000313" key="1">
    <source>
        <dbReference type="EMBL" id="CAF4725760.1"/>
    </source>
</evidence>
<accession>A0A8S3CTC7</accession>
<dbReference type="EMBL" id="CAJOBI010186876">
    <property type="protein sequence ID" value="CAF4947454.1"/>
    <property type="molecule type" value="Genomic_DNA"/>
</dbReference>
<dbReference type="PANTHER" id="PTHR42899:SF1">
    <property type="entry name" value="SPERMATOGENESIS-ASSOCIATED PROTEIN 20"/>
    <property type="match status" value="1"/>
</dbReference>
<evidence type="ECO:0000313" key="3">
    <source>
        <dbReference type="Proteomes" id="UP000676336"/>
    </source>
</evidence>
<dbReference type="EMBL" id="CAJOBH010123977">
    <property type="protein sequence ID" value="CAF4725760.1"/>
    <property type="molecule type" value="Genomic_DNA"/>
</dbReference>
<protein>
    <submittedName>
        <fullName evidence="2">Uncharacterized protein</fullName>
    </submittedName>
</protein>
<evidence type="ECO:0000313" key="2">
    <source>
        <dbReference type="EMBL" id="CAF4947454.1"/>
    </source>
</evidence>
<feature type="non-terminal residue" evidence="2">
    <location>
        <position position="80"/>
    </location>
</feature>
<dbReference type="InterPro" id="IPR008928">
    <property type="entry name" value="6-hairpin_glycosidase_sf"/>
</dbReference>
<dbReference type="InterPro" id="IPR024705">
    <property type="entry name" value="Ssp411"/>
</dbReference>
<gene>
    <name evidence="1" type="ORF">BYL167_LOCUS45065</name>
    <name evidence="2" type="ORF">SMN809_LOCUS53943</name>
</gene>
<dbReference type="Proteomes" id="UP000681967">
    <property type="component" value="Unassembled WGS sequence"/>
</dbReference>
<reference evidence="2" key="1">
    <citation type="submission" date="2021-02" db="EMBL/GenBank/DDBJ databases">
        <authorList>
            <person name="Nowell W R."/>
        </authorList>
    </citation>
    <scope>NUCLEOTIDE SEQUENCE</scope>
</reference>
<feature type="non-terminal residue" evidence="2">
    <location>
        <position position="1"/>
    </location>
</feature>
<organism evidence="2 3">
    <name type="scientific">Rotaria magnacalcarata</name>
    <dbReference type="NCBI Taxonomy" id="392030"/>
    <lineage>
        <taxon>Eukaryota</taxon>
        <taxon>Metazoa</taxon>
        <taxon>Spiralia</taxon>
        <taxon>Gnathifera</taxon>
        <taxon>Rotifera</taxon>
        <taxon>Eurotatoria</taxon>
        <taxon>Bdelloidea</taxon>
        <taxon>Philodinida</taxon>
        <taxon>Philodinidae</taxon>
        <taxon>Rotaria</taxon>
    </lineage>
</organism>
<dbReference type="AlphaFoldDB" id="A0A8S3CTC7"/>
<sequence length="80" mass="9334">QAREILTKCHEVLLAYRNENRPRPHRDEKFLASWNGLMISGLARAACVLQEPKYTRLAEQTIAFIRTHLFDLSSKRLLRA</sequence>
<dbReference type="SUPFAM" id="SSF48208">
    <property type="entry name" value="Six-hairpin glycosidases"/>
    <property type="match status" value="1"/>
</dbReference>
<name>A0A8S3CTC7_9BILA</name>
<comment type="caution">
    <text evidence="2">The sequence shown here is derived from an EMBL/GenBank/DDBJ whole genome shotgun (WGS) entry which is preliminary data.</text>
</comment>
<dbReference type="Proteomes" id="UP000676336">
    <property type="component" value="Unassembled WGS sequence"/>
</dbReference>
<dbReference type="GO" id="GO:0005975">
    <property type="term" value="P:carbohydrate metabolic process"/>
    <property type="evidence" value="ECO:0007669"/>
    <property type="project" value="InterPro"/>
</dbReference>
<proteinExistence type="predicted"/>
<dbReference type="PANTHER" id="PTHR42899">
    <property type="entry name" value="SPERMATOGENESIS-ASSOCIATED PROTEIN 20"/>
    <property type="match status" value="1"/>
</dbReference>